<evidence type="ECO:0000256" key="7">
    <source>
        <dbReference type="ARBA" id="ARBA00023242"/>
    </source>
</evidence>
<proteinExistence type="inferred from homology"/>
<feature type="compositionally biased region" description="Basic residues" evidence="10">
    <location>
        <begin position="147"/>
        <end position="157"/>
    </location>
</feature>
<keyword evidence="4 9" id="KW-0805">Transcription regulation</keyword>
<dbReference type="VEuPathDB" id="FungiDB:T552_01837"/>
<accession>A0A0W4ZJN6</accession>
<evidence type="ECO:0000256" key="9">
    <source>
        <dbReference type="RuleBase" id="RU364151"/>
    </source>
</evidence>
<name>A0A0W4ZJN6_PNEC8</name>
<dbReference type="GO" id="GO:0070847">
    <property type="term" value="C:core mediator complex"/>
    <property type="evidence" value="ECO:0007669"/>
    <property type="project" value="TreeGrafter"/>
</dbReference>
<dbReference type="PANTHER" id="PTHR28270:SF1">
    <property type="entry name" value="MEDIATOR OF RNA POLYMERASE II TRANSCRIPTION SUBUNIT 19"/>
    <property type="match status" value="1"/>
</dbReference>
<evidence type="ECO:0000256" key="8">
    <source>
        <dbReference type="ARBA" id="ARBA00032018"/>
    </source>
</evidence>
<dbReference type="GeneID" id="28936605"/>
<dbReference type="GO" id="GO:0003712">
    <property type="term" value="F:transcription coregulator activity"/>
    <property type="evidence" value="ECO:0007669"/>
    <property type="project" value="InterPro"/>
</dbReference>
<sequence length="176" mass="20474">MNDKKEEIETFHFVNHSSYSITYPLVTEDLQQIYGLSSLASRVARVDEFGNKKKMRQSYKGHIQEFPGKNVILKDRFIRDLIFGPKEGKTERFIEDLDPELIEVAFNLYPGPIPGFDSSVFGSSNTEKKSELYSEKDVEILAPLEKNKHHSKKKKRKHDDYEQSVGLEQKKYKKTN</sequence>
<dbReference type="Proteomes" id="UP000054454">
    <property type="component" value="Unassembled WGS sequence"/>
</dbReference>
<comment type="subcellular location">
    <subcellularLocation>
        <location evidence="1 9">Nucleus</location>
    </subcellularLocation>
</comment>
<comment type="similarity">
    <text evidence="2 9">Belongs to the Mediator complex subunit 19 family.</text>
</comment>
<dbReference type="RefSeq" id="XP_018226119.1">
    <property type="nucleotide sequence ID" value="XM_018370402.1"/>
</dbReference>
<gene>
    <name evidence="9" type="primary">MED19</name>
    <name evidence="11" type="ORF">T552_01837</name>
</gene>
<organism evidence="11 12">
    <name type="scientific">Pneumocystis carinii (strain B80)</name>
    <name type="common">Rat pneumocystis pneumonia agent</name>
    <name type="synonym">Pneumocystis carinii f. sp. carinii</name>
    <dbReference type="NCBI Taxonomy" id="1408658"/>
    <lineage>
        <taxon>Eukaryota</taxon>
        <taxon>Fungi</taxon>
        <taxon>Dikarya</taxon>
        <taxon>Ascomycota</taxon>
        <taxon>Taphrinomycotina</taxon>
        <taxon>Pneumocystomycetes</taxon>
        <taxon>Pneumocystaceae</taxon>
        <taxon>Pneumocystis</taxon>
    </lineage>
</organism>
<dbReference type="Pfam" id="PF08633">
    <property type="entry name" value="Rox3"/>
    <property type="match status" value="1"/>
</dbReference>
<keyword evidence="6 9" id="KW-0804">Transcription</keyword>
<evidence type="ECO:0000313" key="12">
    <source>
        <dbReference type="Proteomes" id="UP000054454"/>
    </source>
</evidence>
<evidence type="ECO:0000256" key="2">
    <source>
        <dbReference type="ARBA" id="ARBA00009259"/>
    </source>
</evidence>
<dbReference type="PANTHER" id="PTHR28270">
    <property type="entry name" value="MEDIATOR OF RNA POLYMERASE II TRANSCRIPTION SUBUNIT 19"/>
    <property type="match status" value="1"/>
</dbReference>
<evidence type="ECO:0000256" key="3">
    <source>
        <dbReference type="ARBA" id="ARBA00019615"/>
    </source>
</evidence>
<feature type="region of interest" description="Disordered" evidence="10">
    <location>
        <begin position="143"/>
        <end position="176"/>
    </location>
</feature>
<evidence type="ECO:0000256" key="4">
    <source>
        <dbReference type="ARBA" id="ARBA00023015"/>
    </source>
</evidence>
<comment type="subunit">
    <text evidence="9">Component of the Mediator complex.</text>
</comment>
<evidence type="ECO:0000256" key="6">
    <source>
        <dbReference type="ARBA" id="ARBA00023163"/>
    </source>
</evidence>
<keyword evidence="12" id="KW-1185">Reference proteome</keyword>
<evidence type="ECO:0000256" key="1">
    <source>
        <dbReference type="ARBA" id="ARBA00004123"/>
    </source>
</evidence>
<comment type="function">
    <text evidence="9">Component of the Mediator complex, a coactivator involved in the regulated transcription of nearly all RNA polymerase II-dependent genes. Mediator functions as a bridge to convey information from gene-specific regulatory proteins to the basal RNA polymerase II transcription machinery. Mediator is recruited to promoters by direct interactions with regulatory proteins and serves as a scaffold for the assembly of a functional preinitiation complex with RNA polymerase II and the general transcription factors.</text>
</comment>
<dbReference type="OrthoDB" id="2160599at2759"/>
<dbReference type="InterPro" id="IPR013942">
    <property type="entry name" value="Mediator_Med19_fun"/>
</dbReference>
<keyword evidence="7 9" id="KW-0539">Nucleus</keyword>
<dbReference type="EMBL" id="LFVZ01000007">
    <property type="protein sequence ID" value="KTW28576.1"/>
    <property type="molecule type" value="Genomic_DNA"/>
</dbReference>
<evidence type="ECO:0000313" key="11">
    <source>
        <dbReference type="EMBL" id="KTW28576.1"/>
    </source>
</evidence>
<dbReference type="GO" id="GO:0016592">
    <property type="term" value="C:mediator complex"/>
    <property type="evidence" value="ECO:0007669"/>
    <property type="project" value="InterPro"/>
</dbReference>
<comment type="caution">
    <text evidence="11">The sequence shown here is derived from an EMBL/GenBank/DDBJ whole genome shotgun (WGS) entry which is preliminary data.</text>
</comment>
<reference evidence="12" key="1">
    <citation type="journal article" date="2016" name="Nat. Commun.">
        <title>Genome analysis of three Pneumocystis species reveals adaptation mechanisms to life exclusively in mammalian hosts.</title>
        <authorList>
            <person name="Ma L."/>
            <person name="Chen Z."/>
            <person name="Huang D.W."/>
            <person name="Kutty G."/>
            <person name="Ishihara M."/>
            <person name="Wang H."/>
            <person name="Abouelleil A."/>
            <person name="Bishop L."/>
            <person name="Davey E."/>
            <person name="Deng R."/>
            <person name="Deng X."/>
            <person name="Fan L."/>
            <person name="Fantoni G."/>
            <person name="Fitzgerald M."/>
            <person name="Gogineni E."/>
            <person name="Goldberg J.M."/>
            <person name="Handley G."/>
            <person name="Hu X."/>
            <person name="Huber C."/>
            <person name="Jiao X."/>
            <person name="Jones K."/>
            <person name="Levin J.Z."/>
            <person name="Liu Y."/>
            <person name="Macdonald P."/>
            <person name="Melnikov A."/>
            <person name="Raley C."/>
            <person name="Sassi M."/>
            <person name="Sherman B.T."/>
            <person name="Song X."/>
            <person name="Sykes S."/>
            <person name="Tran B."/>
            <person name="Walsh L."/>
            <person name="Xia Y."/>
            <person name="Yang J."/>
            <person name="Young S."/>
            <person name="Zeng Q."/>
            <person name="Zheng X."/>
            <person name="Stephens R."/>
            <person name="Nusbaum C."/>
            <person name="Birren B.W."/>
            <person name="Azadi P."/>
            <person name="Lempicki R.A."/>
            <person name="Cuomo C.A."/>
            <person name="Kovacs J.A."/>
        </authorList>
    </citation>
    <scope>NUCLEOTIDE SEQUENCE [LARGE SCALE GENOMIC DNA]</scope>
    <source>
        <strain evidence="12">B80</strain>
    </source>
</reference>
<dbReference type="AlphaFoldDB" id="A0A0W4ZJN6"/>
<keyword evidence="5 9" id="KW-0010">Activator</keyword>
<evidence type="ECO:0000256" key="5">
    <source>
        <dbReference type="ARBA" id="ARBA00023159"/>
    </source>
</evidence>
<protein>
    <recommendedName>
        <fullName evidence="3 9">Mediator of RNA polymerase II transcription subunit 19</fullName>
    </recommendedName>
    <alternativeName>
        <fullName evidence="8 9">Mediator complex subunit 19</fullName>
    </alternativeName>
</protein>
<dbReference type="GO" id="GO:0006357">
    <property type="term" value="P:regulation of transcription by RNA polymerase II"/>
    <property type="evidence" value="ECO:0007669"/>
    <property type="project" value="InterPro"/>
</dbReference>
<evidence type="ECO:0000256" key="10">
    <source>
        <dbReference type="SAM" id="MobiDB-lite"/>
    </source>
</evidence>